<organism evidence="2 3">
    <name type="scientific">Dermatophagoides pteronyssinus</name>
    <name type="common">European house dust mite</name>
    <dbReference type="NCBI Taxonomy" id="6956"/>
    <lineage>
        <taxon>Eukaryota</taxon>
        <taxon>Metazoa</taxon>
        <taxon>Ecdysozoa</taxon>
        <taxon>Arthropoda</taxon>
        <taxon>Chelicerata</taxon>
        <taxon>Arachnida</taxon>
        <taxon>Acari</taxon>
        <taxon>Acariformes</taxon>
        <taxon>Sarcoptiformes</taxon>
        <taxon>Astigmata</taxon>
        <taxon>Psoroptidia</taxon>
        <taxon>Analgoidea</taxon>
        <taxon>Pyroglyphidae</taxon>
        <taxon>Dermatophagoidinae</taxon>
        <taxon>Dermatophagoides</taxon>
    </lineage>
</organism>
<gene>
    <name evidence="3" type="primary">LOC113798191</name>
</gene>
<dbReference type="KEGG" id="dpte:113798191"/>
<keyword evidence="2" id="KW-1185">Reference proteome</keyword>
<feature type="region of interest" description="Disordered" evidence="1">
    <location>
        <begin position="266"/>
        <end position="286"/>
    </location>
</feature>
<dbReference type="Proteomes" id="UP000515146">
    <property type="component" value="Unplaced"/>
</dbReference>
<feature type="compositionally biased region" description="Low complexity" evidence="1">
    <location>
        <begin position="269"/>
        <end position="278"/>
    </location>
</feature>
<feature type="compositionally biased region" description="Low complexity" evidence="1">
    <location>
        <begin position="169"/>
        <end position="187"/>
    </location>
</feature>
<feature type="region of interest" description="Disordered" evidence="1">
    <location>
        <begin position="169"/>
        <end position="216"/>
    </location>
</feature>
<name>A0A6P6YIA4_DERPT</name>
<dbReference type="InParanoid" id="A0A6P6YIA4"/>
<dbReference type="RefSeq" id="XP_027204486.1">
    <property type="nucleotide sequence ID" value="XM_027348685.1"/>
</dbReference>
<reference evidence="3" key="1">
    <citation type="submission" date="2025-08" db="UniProtKB">
        <authorList>
            <consortium name="RefSeq"/>
        </authorList>
    </citation>
    <scope>IDENTIFICATION</scope>
    <source>
        <strain evidence="3">Airmid</strain>
    </source>
</reference>
<sequence>MIMLITLSTGLRPKNCRFNFIFLQSIILILLQAITVIKCSSYGHKTSSSSLHTATPIKAAINSHHIVNHYEIDTPKEPYKPNLIEVKSSVPMFHIKFTSASSKVNVFHQHESSKGNKEPIESFSEDEPHILRHQVVKPIVQQIHEIITPVRKVVQEIKPVVETIDSIISRSSSSSKKSMSNRSTMSNGLSKTRIKSSSPPSSPPPSQLSSPNSNIDQQDIQQHKAFIGDLTSWLSSAARKPDLLVSNENEIFDNSLYNGANEYDLKYPSQNSVDSSSSNEFRLYED</sequence>
<evidence type="ECO:0000256" key="1">
    <source>
        <dbReference type="SAM" id="MobiDB-lite"/>
    </source>
</evidence>
<dbReference type="OMA" id="FHQHESS"/>
<protein>
    <submittedName>
        <fullName evidence="3">Uncharacterized protein LOC113798191</fullName>
    </submittedName>
</protein>
<evidence type="ECO:0000313" key="3">
    <source>
        <dbReference type="RefSeq" id="XP_027204486.1"/>
    </source>
</evidence>
<dbReference type="AlphaFoldDB" id="A0A6P6YIA4"/>
<evidence type="ECO:0000313" key="2">
    <source>
        <dbReference type="Proteomes" id="UP000515146"/>
    </source>
</evidence>
<proteinExistence type="predicted"/>
<dbReference type="OrthoDB" id="6514653at2759"/>
<accession>A0A6P6YIA4</accession>